<keyword evidence="4" id="KW-0949">S-adenosyl-L-methionine</keyword>
<comment type="caution">
    <text evidence="6">The sequence shown here is derived from an EMBL/GenBank/DDBJ whole genome shotgun (WGS) entry which is preliminary data.</text>
</comment>
<name>A0A1G2CKE5_9BACT</name>
<accession>A0A1G2CKE5</accession>
<dbReference type="Pfam" id="PF05175">
    <property type="entry name" value="MTS"/>
    <property type="match status" value="1"/>
</dbReference>
<keyword evidence="3" id="KW-0808">Transferase</keyword>
<dbReference type="GO" id="GO:0008170">
    <property type="term" value="F:N-methyltransferase activity"/>
    <property type="evidence" value="ECO:0007669"/>
    <property type="project" value="UniProtKB-ARBA"/>
</dbReference>
<evidence type="ECO:0000313" key="7">
    <source>
        <dbReference type="Proteomes" id="UP000179281"/>
    </source>
</evidence>
<dbReference type="GO" id="GO:0035657">
    <property type="term" value="C:eRF1 methyltransferase complex"/>
    <property type="evidence" value="ECO:0007669"/>
    <property type="project" value="TreeGrafter"/>
</dbReference>
<dbReference type="InterPro" id="IPR002052">
    <property type="entry name" value="DNA_methylase_N6_adenine_CS"/>
</dbReference>
<protein>
    <recommendedName>
        <fullName evidence="5">Methyltransferase small domain-containing protein</fullName>
    </recommendedName>
</protein>
<evidence type="ECO:0000256" key="3">
    <source>
        <dbReference type="ARBA" id="ARBA00022679"/>
    </source>
</evidence>
<dbReference type="PROSITE" id="PS00092">
    <property type="entry name" value="N6_MTASE"/>
    <property type="match status" value="1"/>
</dbReference>
<dbReference type="EMBL" id="MHLD01000036">
    <property type="protein sequence ID" value="OGZ01874.1"/>
    <property type="molecule type" value="Genomic_DNA"/>
</dbReference>
<dbReference type="InterPro" id="IPR007848">
    <property type="entry name" value="Small_mtfrase_dom"/>
</dbReference>
<evidence type="ECO:0000256" key="2">
    <source>
        <dbReference type="ARBA" id="ARBA00022603"/>
    </source>
</evidence>
<reference evidence="6 7" key="1">
    <citation type="journal article" date="2016" name="Nat. Commun.">
        <title>Thousands of microbial genomes shed light on interconnected biogeochemical processes in an aquifer system.</title>
        <authorList>
            <person name="Anantharaman K."/>
            <person name="Brown C.T."/>
            <person name="Hug L.A."/>
            <person name="Sharon I."/>
            <person name="Castelle C.J."/>
            <person name="Probst A.J."/>
            <person name="Thomas B.C."/>
            <person name="Singh A."/>
            <person name="Wilkins M.J."/>
            <person name="Karaoz U."/>
            <person name="Brodie E.L."/>
            <person name="Williams K.H."/>
            <person name="Hubbard S.S."/>
            <person name="Banfield J.F."/>
        </authorList>
    </citation>
    <scope>NUCLEOTIDE SEQUENCE [LARGE SCALE GENOMIC DNA]</scope>
</reference>
<dbReference type="GO" id="GO:0008757">
    <property type="term" value="F:S-adenosylmethionine-dependent methyltransferase activity"/>
    <property type="evidence" value="ECO:0007669"/>
    <property type="project" value="TreeGrafter"/>
</dbReference>
<dbReference type="CDD" id="cd02440">
    <property type="entry name" value="AdoMet_MTases"/>
    <property type="match status" value="1"/>
</dbReference>
<dbReference type="InterPro" id="IPR052190">
    <property type="entry name" value="Euk-Arch_PrmC-MTase"/>
</dbReference>
<evidence type="ECO:0000313" key="6">
    <source>
        <dbReference type="EMBL" id="OGZ01874.1"/>
    </source>
</evidence>
<comment type="similarity">
    <text evidence="1">Belongs to the eukaryotic/archaeal PrmC-related family.</text>
</comment>
<dbReference type="InterPro" id="IPR029063">
    <property type="entry name" value="SAM-dependent_MTases_sf"/>
</dbReference>
<dbReference type="GO" id="GO:0032259">
    <property type="term" value="P:methylation"/>
    <property type="evidence" value="ECO:0007669"/>
    <property type="project" value="UniProtKB-KW"/>
</dbReference>
<proteinExistence type="inferred from homology"/>
<sequence length="317" mass="36024">MKLVLDKDLATLSLYALGDEVQKVTGGNRGAKEFLVHTFKNPRLLTDNAAIAKLPSTLRDAVVKTYEFPGRVTEYDGVFVYWSEADYPGVWAPSIDTMLFARALRKTLVGTRRLREARSLLEIGCGSGFLAKYVLMKKRALGTPLELAHLMDINRDAITCALDNLEEARRGTDVFYSHNRIGAPLHVNRRYDLVICNPPYIPRPAAGKDNPYEGLFLYREIAERAETMLHPGARLYICFSSLSEDIALPLFREKFAVRFLDALKVPLKIPPVFSGLSAESRQWVRHLERRGTVDVDKTERSGYRYWERIRIAECALR</sequence>
<evidence type="ECO:0000259" key="5">
    <source>
        <dbReference type="Pfam" id="PF05175"/>
    </source>
</evidence>
<organism evidence="6 7">
    <name type="scientific">Candidatus Liptonbacteria bacterium RIFCSPLOWO2_12_FULL_60_15</name>
    <dbReference type="NCBI Taxonomy" id="1798653"/>
    <lineage>
        <taxon>Bacteria</taxon>
        <taxon>Candidatus Liptoniibacteriota</taxon>
    </lineage>
</organism>
<dbReference type="PANTHER" id="PTHR45875">
    <property type="entry name" value="METHYLTRANSFERASE N6AMT1"/>
    <property type="match status" value="1"/>
</dbReference>
<dbReference type="PANTHER" id="PTHR45875:SF1">
    <property type="entry name" value="METHYLTRANSFERASE N6AMT1"/>
    <property type="match status" value="1"/>
</dbReference>
<dbReference type="STRING" id="1798653.A3G64_00940"/>
<dbReference type="AlphaFoldDB" id="A0A1G2CKE5"/>
<dbReference type="Proteomes" id="UP000179281">
    <property type="component" value="Unassembled WGS sequence"/>
</dbReference>
<evidence type="ECO:0000256" key="1">
    <source>
        <dbReference type="ARBA" id="ARBA00006149"/>
    </source>
</evidence>
<dbReference type="Gene3D" id="3.40.50.150">
    <property type="entry name" value="Vaccinia Virus protein VP39"/>
    <property type="match status" value="1"/>
</dbReference>
<dbReference type="GO" id="GO:0008276">
    <property type="term" value="F:protein methyltransferase activity"/>
    <property type="evidence" value="ECO:0007669"/>
    <property type="project" value="TreeGrafter"/>
</dbReference>
<dbReference type="SUPFAM" id="SSF53335">
    <property type="entry name" value="S-adenosyl-L-methionine-dependent methyltransferases"/>
    <property type="match status" value="1"/>
</dbReference>
<keyword evidence="2" id="KW-0489">Methyltransferase</keyword>
<dbReference type="GO" id="GO:0003676">
    <property type="term" value="F:nucleic acid binding"/>
    <property type="evidence" value="ECO:0007669"/>
    <property type="project" value="InterPro"/>
</dbReference>
<evidence type="ECO:0000256" key="4">
    <source>
        <dbReference type="ARBA" id="ARBA00022691"/>
    </source>
</evidence>
<feature type="domain" description="Methyltransferase small" evidence="5">
    <location>
        <begin position="115"/>
        <end position="239"/>
    </location>
</feature>
<gene>
    <name evidence="6" type="ORF">A3G64_00940</name>
</gene>